<feature type="compositionally biased region" description="Pro residues" evidence="1">
    <location>
        <begin position="68"/>
        <end position="77"/>
    </location>
</feature>
<organism evidence="3 4">
    <name type="scientific">Penicillium rubens (strain ATCC 28089 / DSM 1075 / NRRL 1951 / Wisconsin 54-1255)</name>
    <name type="common">Penicillium chrysogenum</name>
    <dbReference type="NCBI Taxonomy" id="500485"/>
    <lineage>
        <taxon>Eukaryota</taxon>
        <taxon>Fungi</taxon>
        <taxon>Dikarya</taxon>
        <taxon>Ascomycota</taxon>
        <taxon>Pezizomycotina</taxon>
        <taxon>Eurotiomycetes</taxon>
        <taxon>Eurotiomycetidae</taxon>
        <taxon>Eurotiales</taxon>
        <taxon>Aspergillaceae</taxon>
        <taxon>Penicillium</taxon>
        <taxon>Penicillium chrysogenum species complex</taxon>
    </lineage>
</organism>
<evidence type="ECO:0000313" key="4">
    <source>
        <dbReference type="Proteomes" id="UP000000724"/>
    </source>
</evidence>
<keyword evidence="4" id="KW-1185">Reference proteome</keyword>
<protein>
    <submittedName>
        <fullName evidence="3">Pc16g04600 protein</fullName>
    </submittedName>
</protein>
<evidence type="ECO:0000259" key="2">
    <source>
        <dbReference type="Pfam" id="PF25482"/>
    </source>
</evidence>
<feature type="compositionally biased region" description="Low complexity" evidence="1">
    <location>
        <begin position="78"/>
        <end position="87"/>
    </location>
</feature>
<dbReference type="EMBL" id="AM920431">
    <property type="protein sequence ID" value="CAP93130.1"/>
    <property type="molecule type" value="Genomic_DNA"/>
</dbReference>
<dbReference type="Proteomes" id="UP000000724">
    <property type="component" value="Contig Pc00c16"/>
</dbReference>
<dbReference type="STRING" id="500485.B6H8Z0"/>
<dbReference type="BioCyc" id="PCHR:PC16G04600-MONOMER"/>
<feature type="region of interest" description="Disordered" evidence="1">
    <location>
        <begin position="773"/>
        <end position="793"/>
    </location>
</feature>
<feature type="compositionally biased region" description="Polar residues" evidence="1">
    <location>
        <begin position="103"/>
        <end position="119"/>
    </location>
</feature>
<reference evidence="3 4" key="1">
    <citation type="journal article" date="2008" name="Nat. Biotechnol.">
        <title>Genome sequencing and analysis of the filamentous fungus Penicillium chrysogenum.</title>
        <authorList>
            <person name="van den Berg M.A."/>
            <person name="Albang R."/>
            <person name="Albermann K."/>
            <person name="Badger J.H."/>
            <person name="Daran J.-M."/>
            <person name="Driessen A.J.M."/>
            <person name="Garcia-Estrada C."/>
            <person name="Fedorova N.D."/>
            <person name="Harris D.M."/>
            <person name="Heijne W.H.M."/>
            <person name="Joardar V.S."/>
            <person name="Kiel J.A.K.W."/>
            <person name="Kovalchuk A."/>
            <person name="Martin J.F."/>
            <person name="Nierman W.C."/>
            <person name="Nijland J.G."/>
            <person name="Pronk J.T."/>
            <person name="Roubos J.A."/>
            <person name="van der Klei I.J."/>
            <person name="van Peij N.N.M.E."/>
            <person name="Veenhuis M."/>
            <person name="von Doehren H."/>
            <person name="Wagner C."/>
            <person name="Wortman J.R."/>
            <person name="Bovenberg R.A.L."/>
        </authorList>
    </citation>
    <scope>NUCLEOTIDE SEQUENCE [LARGE SCALE GENOMIC DNA]</scope>
    <source>
        <strain evidence="4">ATCC 28089 / DSM 1075 / NRRL 1951 / Wisconsin 54-1255</strain>
    </source>
</reference>
<feature type="domain" description="DUF7905" evidence="2">
    <location>
        <begin position="465"/>
        <end position="760"/>
    </location>
</feature>
<feature type="compositionally biased region" description="Basic and acidic residues" evidence="1">
    <location>
        <begin position="779"/>
        <end position="793"/>
    </location>
</feature>
<feature type="compositionally biased region" description="Basic and acidic residues" evidence="1">
    <location>
        <begin position="38"/>
        <end position="51"/>
    </location>
</feature>
<name>B6H8Z0_PENRW</name>
<dbReference type="OrthoDB" id="4739136at2759"/>
<gene>
    <name evidence="3" type="ORF">Pc16g04600</name>
    <name evidence="3" type="ORF">PCH_Pc16g04600</name>
</gene>
<sequence length="840" mass="95161">MAALPESYETDWERINAKSWELPNYGPGPDFSGGTIYRQDDNEHAYKTSPDHDDEGGFEDANYGSPPVNYPPRPPTSTVPVTGRSLPSVPPPPTRRPIPNQSVLPTQAVITGARTSQAQAPEGPILNERGPNTSNSNTLAPQPHHASRNPRSGQRTPRRGAHTDTPRARFQSKKGSSASAQSQHRAKNPPNAPGQNDSYSKAKWRKGLSPDASYRLPYECQVFQEKIRQVTSGEASNIDFRQRIIEETDAYVRISAGNAKIREAQYTDNAKLLHIWGRQNQVLAAQNLLQDMLNQLMQQGTSAKAPSRWTKIHAHSNTKVAHARTRESHQERLSEMRKPPKIATDYTLGFLWPPDGPSLNYFVTARRELLDFIRLKYDVNIYIKPGIPDYLFMSGNNERDMCIIASRFRELWERLMVQHETEIKLFLVAAPRAEVMRTHVLLQKSGGLSTPVICGPELAPEVAANWKTTADEIKLSNKNMVTTRLRKALHVIPQFRGFLQMRAKFGSFALQQWRKPKDGTSYEFSEFREMLTHMNTEGRLLPGIRLQQDEIFNRIIESTFLKPWGKAKIKSLLSLMPRYSANFEYQVNNESVIRVEAKFSLPVGSQEFEVNGIRCFKSKQIGAPVDRQMPMQISMIDFERSDWQLEVKALELCPENEIPPDLDKFMRSIGFQWNANAKSIGSAPKRKARFSYGSPIKRFVEKATIQLQVKDSPHVFELARFDEYTYAAGQWSMNPKVSWGASLFNPDWDDILGEQADIKVLDTSKDACLSVFFPPPGDGEERTEKQKTDDELRKEAEIRKVEEEKQLGLFMSTVQQVARMLGNPGAEMPDVLETDLGSLF</sequence>
<evidence type="ECO:0000313" key="3">
    <source>
        <dbReference type="EMBL" id="CAP93130.1"/>
    </source>
</evidence>
<dbReference type="InterPro" id="IPR057227">
    <property type="entry name" value="DUF7905"/>
</dbReference>
<feature type="region of interest" description="Disordered" evidence="1">
    <location>
        <begin position="17"/>
        <end position="205"/>
    </location>
</feature>
<dbReference type="OMA" id="WDNMLGQ"/>
<dbReference type="HOGENOM" id="CLU_017927_0_0_1"/>
<dbReference type="Pfam" id="PF25482">
    <property type="entry name" value="DUF7905"/>
    <property type="match status" value="1"/>
</dbReference>
<feature type="compositionally biased region" description="Polar residues" evidence="1">
    <location>
        <begin position="130"/>
        <end position="140"/>
    </location>
</feature>
<dbReference type="AlphaFoldDB" id="B6H8Z0"/>
<dbReference type="eggNOG" id="ENOG502S50B">
    <property type="taxonomic scope" value="Eukaryota"/>
</dbReference>
<accession>B6H8Z0</accession>
<proteinExistence type="predicted"/>
<evidence type="ECO:0000256" key="1">
    <source>
        <dbReference type="SAM" id="MobiDB-lite"/>
    </source>
</evidence>
<feature type="compositionally biased region" description="Low complexity" evidence="1">
    <location>
        <begin position="173"/>
        <end position="183"/>
    </location>
</feature>
<dbReference type="VEuPathDB" id="FungiDB:PCH_Pc16g04600"/>